<comment type="similarity">
    <text evidence="1 6">Belongs to the universal ribosomal protein uS3 family.</text>
</comment>
<dbReference type="GO" id="GO:0003735">
    <property type="term" value="F:structural constituent of ribosome"/>
    <property type="evidence" value="ECO:0007669"/>
    <property type="project" value="InterPro"/>
</dbReference>
<dbReference type="InterPro" id="IPR057258">
    <property type="entry name" value="Ribosomal_uS3"/>
</dbReference>
<dbReference type="InterPro" id="IPR018280">
    <property type="entry name" value="Ribosomal_uS3_CS"/>
</dbReference>
<dbReference type="Gene3D" id="3.30.1140.32">
    <property type="entry name" value="Ribosomal protein S3, C-terminal domain"/>
    <property type="match status" value="1"/>
</dbReference>
<dbReference type="PROSITE" id="PS00548">
    <property type="entry name" value="RIBOSOMAL_S3"/>
    <property type="match status" value="1"/>
</dbReference>
<dbReference type="GO" id="GO:0003723">
    <property type="term" value="F:RNA binding"/>
    <property type="evidence" value="ECO:0007669"/>
    <property type="project" value="UniProtKB-KW"/>
</dbReference>
<keyword evidence="10" id="KW-1185">Reference proteome</keyword>
<accession>A0A3P7DBF3</accession>
<feature type="domain" description="KH type-2" evidence="8">
    <location>
        <begin position="3"/>
        <end position="65"/>
    </location>
</feature>
<dbReference type="STRING" id="70667.A0A3P7DBF3"/>
<dbReference type="Pfam" id="PF07650">
    <property type="entry name" value="KH_2"/>
    <property type="match status" value="1"/>
</dbReference>
<gene>
    <name evidence="9" type="ORF">SSLN_LOCUS292</name>
</gene>
<dbReference type="Proteomes" id="UP000275846">
    <property type="component" value="Unassembled WGS sequence"/>
</dbReference>
<dbReference type="InterPro" id="IPR036419">
    <property type="entry name" value="Ribosomal_S3_C_sf"/>
</dbReference>
<proteinExistence type="inferred from homology"/>
<reference evidence="9 10" key="1">
    <citation type="submission" date="2018-11" db="EMBL/GenBank/DDBJ databases">
        <authorList>
            <consortium name="Pathogen Informatics"/>
        </authorList>
    </citation>
    <scope>NUCLEOTIDE SEQUENCE [LARGE SCALE GENOMIC DNA]</scope>
    <source>
        <strain evidence="9 10">NST_G2</strain>
    </source>
</reference>
<dbReference type="GO" id="GO:2001235">
    <property type="term" value="P:positive regulation of apoptotic signaling pathway"/>
    <property type="evidence" value="ECO:0007669"/>
    <property type="project" value="TreeGrafter"/>
</dbReference>
<dbReference type="NCBIfam" id="TIGR01008">
    <property type="entry name" value="uS3_euk_arch"/>
    <property type="match status" value="1"/>
</dbReference>
<dbReference type="Pfam" id="PF00189">
    <property type="entry name" value="Ribosomal_S3_C"/>
    <property type="match status" value="1"/>
</dbReference>
<keyword evidence="3 6" id="KW-0689">Ribosomal protein</keyword>
<evidence type="ECO:0000313" key="9">
    <source>
        <dbReference type="EMBL" id="VDL85377.1"/>
    </source>
</evidence>
<dbReference type="AlphaFoldDB" id="A0A3P7DBF3"/>
<dbReference type="SUPFAM" id="SSF54814">
    <property type="entry name" value="Prokaryotic type KH domain (KH-domain type II)"/>
    <property type="match status" value="1"/>
</dbReference>
<evidence type="ECO:0000256" key="1">
    <source>
        <dbReference type="ARBA" id="ARBA00010761"/>
    </source>
</evidence>
<dbReference type="SUPFAM" id="SSF54821">
    <property type="entry name" value="Ribosomal protein S3 C-terminal domain"/>
    <property type="match status" value="1"/>
</dbReference>
<evidence type="ECO:0000259" key="8">
    <source>
        <dbReference type="Pfam" id="PF07650"/>
    </source>
</evidence>
<keyword evidence="2" id="KW-0694">RNA-binding</keyword>
<evidence type="ECO:0000256" key="2">
    <source>
        <dbReference type="ARBA" id="ARBA00022884"/>
    </source>
</evidence>
<dbReference type="GO" id="GO:0022627">
    <property type="term" value="C:cytosolic small ribosomal subunit"/>
    <property type="evidence" value="ECO:0007669"/>
    <property type="project" value="TreeGrafter"/>
</dbReference>
<organism evidence="9 10">
    <name type="scientific">Schistocephalus solidus</name>
    <name type="common">Tapeworm</name>
    <dbReference type="NCBI Taxonomy" id="70667"/>
    <lineage>
        <taxon>Eukaryota</taxon>
        <taxon>Metazoa</taxon>
        <taxon>Spiralia</taxon>
        <taxon>Lophotrochozoa</taxon>
        <taxon>Platyhelminthes</taxon>
        <taxon>Cestoda</taxon>
        <taxon>Eucestoda</taxon>
        <taxon>Diphyllobothriidea</taxon>
        <taxon>Diphyllobothriidae</taxon>
        <taxon>Schistocephalus</taxon>
    </lineage>
</organism>
<evidence type="ECO:0000256" key="3">
    <source>
        <dbReference type="ARBA" id="ARBA00022980"/>
    </source>
</evidence>
<evidence type="ECO:0000256" key="6">
    <source>
        <dbReference type="RuleBase" id="RU003624"/>
    </source>
</evidence>
<dbReference type="PANTHER" id="PTHR11760">
    <property type="entry name" value="30S/40S RIBOSOMAL PROTEIN S3"/>
    <property type="match status" value="1"/>
</dbReference>
<dbReference type="InterPro" id="IPR001351">
    <property type="entry name" value="Ribosomal_uS3_C"/>
</dbReference>
<dbReference type="EMBL" id="UYSU01000180">
    <property type="protein sequence ID" value="VDL85377.1"/>
    <property type="molecule type" value="Genomic_DNA"/>
</dbReference>
<dbReference type="InterPro" id="IPR004044">
    <property type="entry name" value="KH_dom_type_2"/>
</dbReference>
<dbReference type="GO" id="GO:0006412">
    <property type="term" value="P:translation"/>
    <property type="evidence" value="ECO:0007669"/>
    <property type="project" value="InterPro"/>
</dbReference>
<evidence type="ECO:0000313" key="10">
    <source>
        <dbReference type="Proteomes" id="UP000275846"/>
    </source>
</evidence>
<dbReference type="PANTHER" id="PTHR11760:SF32">
    <property type="entry name" value="SMALL RIBOSOMAL SUBUNIT PROTEIN US3"/>
    <property type="match status" value="1"/>
</dbReference>
<evidence type="ECO:0000256" key="4">
    <source>
        <dbReference type="ARBA" id="ARBA00023274"/>
    </source>
</evidence>
<dbReference type="FunFam" id="3.30.1140.32:FF:000005">
    <property type="entry name" value="40S ribosomal protein S3"/>
    <property type="match status" value="1"/>
</dbReference>
<evidence type="ECO:0000259" key="7">
    <source>
        <dbReference type="Pfam" id="PF00189"/>
    </source>
</evidence>
<dbReference type="InterPro" id="IPR009019">
    <property type="entry name" value="KH_sf_prok-type"/>
</dbReference>
<feature type="domain" description="Small ribosomal subunit protein uS3 C-terminal" evidence="7">
    <location>
        <begin position="82"/>
        <end position="163"/>
    </location>
</feature>
<keyword evidence="4 6" id="KW-0687">Ribonucleoprotein</keyword>
<dbReference type="GO" id="GO:0005634">
    <property type="term" value="C:nucleus"/>
    <property type="evidence" value="ECO:0007669"/>
    <property type="project" value="TreeGrafter"/>
</dbReference>
<sequence>MRRELAEDGYSGVRVRSNERRTEIIISATRVQSVLGDQTRRIRELISLIKKRTRSNKNIEVFLEKMMARSLSATTQAESLRFKLTGGLPVRKACYGVLRFIMENGARGAEVVVSGKIKGQRAKSMKFCDGLMLHSGDPINYYIDKAVRHVCLPQGILGIKVKIMLNYDPSGATGPKKPLPDSVTIQDVKDEVLPSGPLSIEKSQ</sequence>
<dbReference type="InterPro" id="IPR015946">
    <property type="entry name" value="KH_dom-like_a/b"/>
</dbReference>
<dbReference type="OrthoDB" id="10248446at2759"/>
<protein>
    <recommendedName>
        <fullName evidence="5">40S ribosomal protein S3</fullName>
    </recommendedName>
</protein>
<dbReference type="InterPro" id="IPR005703">
    <property type="entry name" value="Ribosomal_uS3_euk/arc"/>
</dbReference>
<evidence type="ECO:0000256" key="5">
    <source>
        <dbReference type="ARBA" id="ARBA00035408"/>
    </source>
</evidence>
<name>A0A3P7DBF3_SCHSO</name>
<dbReference type="Gene3D" id="3.30.300.20">
    <property type="match status" value="1"/>
</dbReference>